<dbReference type="SMART" id="SM00829">
    <property type="entry name" value="PKS_ER"/>
    <property type="match status" value="1"/>
</dbReference>
<dbReference type="InterPro" id="IPR013149">
    <property type="entry name" value="ADH-like_C"/>
</dbReference>
<dbReference type="PANTHER" id="PTHR43205">
    <property type="entry name" value="PROSTAGLANDIN REDUCTASE"/>
    <property type="match status" value="1"/>
</dbReference>
<dbReference type="InterPro" id="IPR045010">
    <property type="entry name" value="MDR_fam"/>
</dbReference>
<accession>A0ABX2G5G9</accession>
<dbReference type="SUPFAM" id="SSF51735">
    <property type="entry name" value="NAD(P)-binding Rossmann-fold domains"/>
    <property type="match status" value="1"/>
</dbReference>
<keyword evidence="1" id="KW-0560">Oxidoreductase</keyword>
<dbReference type="CDD" id="cd05288">
    <property type="entry name" value="PGDH"/>
    <property type="match status" value="1"/>
</dbReference>
<protein>
    <recommendedName>
        <fullName evidence="2">Enoyl reductase (ER) domain-containing protein</fullName>
    </recommendedName>
</protein>
<dbReference type="InterPro" id="IPR041694">
    <property type="entry name" value="ADH_N_2"/>
</dbReference>
<dbReference type="PANTHER" id="PTHR43205:SF7">
    <property type="entry name" value="PROSTAGLANDIN REDUCTASE 1"/>
    <property type="match status" value="1"/>
</dbReference>
<proteinExistence type="predicted"/>
<dbReference type="Pfam" id="PF16884">
    <property type="entry name" value="ADH_N_2"/>
    <property type="match status" value="1"/>
</dbReference>
<dbReference type="InterPro" id="IPR036291">
    <property type="entry name" value="NAD(P)-bd_dom_sf"/>
</dbReference>
<gene>
    <name evidence="3" type="ORF">HNQ01_003342</name>
</gene>
<sequence>MPLMNRQIVLASRPQGEAGVDNFRLVETALPGPDELADGQVLVRHHFLSLDPYMRGRMNDSRSYAQPQPLDEVMIGGTAGEVIASRNPHFAVGDAVVGMGGWQEHALVDATQRGVLQKVDTRQVPLSAYLGAVGMPGVTAWYGLVKIIDPQPGQTITVSAASGAVGSAVGQLAKARGCRVVGLAGGAEKCAHVVDELGFDACIDYRRHPDLKSMSAALKAACPAGIDGHFENVGGLILDAVMLRANAFSRVAMCGMIAGYDGQPLPMANPALILVNRMKIEGFIVSEHMAVWPEALRELGAGVATGTLKYRESIAQGLEHAPEAFIGLLKGRNFGKQLVKLV</sequence>
<dbReference type="RefSeq" id="WP_173806555.1">
    <property type="nucleotide sequence ID" value="NZ_JABSNM010000017.1"/>
</dbReference>
<dbReference type="EMBL" id="JABSNM010000017">
    <property type="protein sequence ID" value="NRT57585.1"/>
    <property type="molecule type" value="Genomic_DNA"/>
</dbReference>
<evidence type="ECO:0000256" key="1">
    <source>
        <dbReference type="ARBA" id="ARBA00023002"/>
    </source>
</evidence>
<dbReference type="Gene3D" id="3.40.50.720">
    <property type="entry name" value="NAD(P)-binding Rossmann-like Domain"/>
    <property type="match status" value="1"/>
</dbReference>
<evidence type="ECO:0000259" key="2">
    <source>
        <dbReference type="SMART" id="SM00829"/>
    </source>
</evidence>
<name>A0ABX2G5G9_9BURK</name>
<dbReference type="InterPro" id="IPR011032">
    <property type="entry name" value="GroES-like_sf"/>
</dbReference>
<evidence type="ECO:0000313" key="3">
    <source>
        <dbReference type="EMBL" id="NRT57585.1"/>
    </source>
</evidence>
<dbReference type="Proteomes" id="UP001516061">
    <property type="component" value="Unassembled WGS sequence"/>
</dbReference>
<comment type="caution">
    <text evidence="3">The sequence shown here is derived from an EMBL/GenBank/DDBJ whole genome shotgun (WGS) entry which is preliminary data.</text>
</comment>
<organism evidence="3 4">
    <name type="scientific">Sphaerotilus uruguayifluvii</name>
    <dbReference type="NCBI Taxonomy" id="2735897"/>
    <lineage>
        <taxon>Bacteria</taxon>
        <taxon>Pseudomonadati</taxon>
        <taxon>Pseudomonadota</taxon>
        <taxon>Betaproteobacteria</taxon>
        <taxon>Burkholderiales</taxon>
        <taxon>Sphaerotilaceae</taxon>
        <taxon>Sphaerotilus</taxon>
    </lineage>
</organism>
<dbReference type="Gene3D" id="3.90.180.10">
    <property type="entry name" value="Medium-chain alcohol dehydrogenases, catalytic domain"/>
    <property type="match status" value="1"/>
</dbReference>
<keyword evidence="4" id="KW-1185">Reference proteome</keyword>
<feature type="domain" description="Enoyl reductase (ER)" evidence="2">
    <location>
        <begin position="19"/>
        <end position="339"/>
    </location>
</feature>
<evidence type="ECO:0000313" key="4">
    <source>
        <dbReference type="Proteomes" id="UP001516061"/>
    </source>
</evidence>
<dbReference type="SUPFAM" id="SSF50129">
    <property type="entry name" value="GroES-like"/>
    <property type="match status" value="1"/>
</dbReference>
<dbReference type="Pfam" id="PF00107">
    <property type="entry name" value="ADH_zinc_N"/>
    <property type="match status" value="1"/>
</dbReference>
<dbReference type="InterPro" id="IPR020843">
    <property type="entry name" value="ER"/>
</dbReference>
<reference evidence="3 4" key="1">
    <citation type="submission" date="2020-05" db="EMBL/GenBank/DDBJ databases">
        <title>Genomic Encyclopedia of Type Strains, Phase IV (KMG-V): Genome sequencing to study the core and pangenomes of soil and plant-associated prokaryotes.</title>
        <authorList>
            <person name="Whitman W."/>
        </authorList>
    </citation>
    <scope>NUCLEOTIDE SEQUENCE [LARGE SCALE GENOMIC DNA]</scope>
    <source>
        <strain evidence="3 4">C29</strain>
    </source>
</reference>